<protein>
    <submittedName>
        <fullName evidence="1">TetR family transcriptional regulator</fullName>
    </submittedName>
</protein>
<accession>A0A562K895</accession>
<dbReference type="RefSeq" id="WP_145074932.1">
    <property type="nucleotide sequence ID" value="NZ_VLKK01000016.1"/>
</dbReference>
<dbReference type="SUPFAM" id="SSF46689">
    <property type="entry name" value="Homeodomain-like"/>
    <property type="match status" value="1"/>
</dbReference>
<gene>
    <name evidence="1" type="ORF">IQ35_03249</name>
</gene>
<sequence>MFHLTDGLELELLGHGLNLSQTKRRLLSVGEVMMGTSGLDGVALHRIAAEAGQANRFAVQYHFQSKADFVNAILATRVAQVERRRSALLARAQDRNLADDPRVLLELLYLPYAEQVDSTGACVYACFCTQLALQHAFGREAVRHPLIHAGDNVTTDILLRITRVVPHLPEDLVISRVLVQTRQMMAALIEHHARTSNYYRWIRSREVVLLECIDMTHAAIATEARPEVIACVQTEHRRWLTKNQPDPENSPA</sequence>
<name>A0A562K895_SPHWJ</name>
<evidence type="ECO:0000313" key="2">
    <source>
        <dbReference type="Proteomes" id="UP000316624"/>
    </source>
</evidence>
<reference evidence="1 2" key="1">
    <citation type="journal article" date="2015" name="Stand. Genomic Sci.">
        <title>Genomic Encyclopedia of Bacterial and Archaeal Type Strains, Phase III: the genomes of soil and plant-associated and newly described type strains.</title>
        <authorList>
            <person name="Whitman W.B."/>
            <person name="Woyke T."/>
            <person name="Klenk H.P."/>
            <person name="Zhou Y."/>
            <person name="Lilburn T.G."/>
            <person name="Beck B.J."/>
            <person name="De Vos P."/>
            <person name="Vandamme P."/>
            <person name="Eisen J.A."/>
            <person name="Garrity G."/>
            <person name="Hugenholtz P."/>
            <person name="Kyrpides N.C."/>
        </authorList>
    </citation>
    <scope>NUCLEOTIDE SEQUENCE [LARGE SCALE GENOMIC DNA]</scope>
    <source>
        <strain evidence="1 2">CGMCC 1.7748</strain>
    </source>
</reference>
<keyword evidence="2" id="KW-1185">Reference proteome</keyword>
<comment type="caution">
    <text evidence="1">The sequence shown here is derived from an EMBL/GenBank/DDBJ whole genome shotgun (WGS) entry which is preliminary data.</text>
</comment>
<proteinExistence type="predicted"/>
<dbReference type="Proteomes" id="UP000316624">
    <property type="component" value="Unassembled WGS sequence"/>
</dbReference>
<organism evidence="1 2">
    <name type="scientific">Sphingobium wenxiniae (strain DSM 21828 / CGMCC 1.7748 / JZ-1)</name>
    <dbReference type="NCBI Taxonomy" id="595605"/>
    <lineage>
        <taxon>Bacteria</taxon>
        <taxon>Pseudomonadati</taxon>
        <taxon>Pseudomonadota</taxon>
        <taxon>Alphaproteobacteria</taxon>
        <taxon>Sphingomonadales</taxon>
        <taxon>Sphingomonadaceae</taxon>
        <taxon>Sphingobium</taxon>
    </lineage>
</organism>
<dbReference type="EMBL" id="VLKK01000016">
    <property type="protein sequence ID" value="TWH91435.1"/>
    <property type="molecule type" value="Genomic_DNA"/>
</dbReference>
<dbReference type="AlphaFoldDB" id="A0A562K895"/>
<dbReference type="InterPro" id="IPR009057">
    <property type="entry name" value="Homeodomain-like_sf"/>
</dbReference>
<evidence type="ECO:0000313" key="1">
    <source>
        <dbReference type="EMBL" id="TWH91435.1"/>
    </source>
</evidence>
<dbReference type="Gene3D" id="1.10.357.10">
    <property type="entry name" value="Tetracycline Repressor, domain 2"/>
    <property type="match status" value="1"/>
</dbReference>